<dbReference type="EMBL" id="DUJR01000025">
    <property type="protein sequence ID" value="HII59879.1"/>
    <property type="molecule type" value="Genomic_DNA"/>
</dbReference>
<dbReference type="AlphaFoldDB" id="A0A832T6J0"/>
<dbReference type="GO" id="GO:0016020">
    <property type="term" value="C:membrane"/>
    <property type="evidence" value="ECO:0007669"/>
    <property type="project" value="UniProtKB-SubCell"/>
</dbReference>
<feature type="domain" description="Phosphatidic acid phosphatase type 2/haloperoxidase" evidence="2">
    <location>
        <begin position="63"/>
        <end position="205"/>
    </location>
</feature>
<protein>
    <submittedName>
        <fullName evidence="3">Phosphatase PAP2 family protein</fullName>
    </submittedName>
</protein>
<evidence type="ECO:0000256" key="1">
    <source>
        <dbReference type="SAM" id="Phobius"/>
    </source>
</evidence>
<accession>A0A832T6J0</accession>
<dbReference type="RefSeq" id="WP_010870167.1">
    <property type="nucleotide sequence ID" value="NC_000909.1"/>
</dbReference>
<reference evidence="3" key="1">
    <citation type="journal article" date="2020" name="bioRxiv">
        <title>A rank-normalized archaeal taxonomy based on genome phylogeny resolves widespread incomplete and uneven classifications.</title>
        <authorList>
            <person name="Rinke C."/>
            <person name="Chuvochina M."/>
            <person name="Mussig A.J."/>
            <person name="Chaumeil P.-A."/>
            <person name="Waite D.W."/>
            <person name="Whitman W.B."/>
            <person name="Parks D.H."/>
            <person name="Hugenholtz P."/>
        </authorList>
    </citation>
    <scope>NUCLEOTIDE SEQUENCE</scope>
    <source>
        <strain evidence="3">UBA8849</strain>
    </source>
</reference>
<name>A0A832T6J0_9EURY</name>
<dbReference type="InterPro" id="IPR000326">
    <property type="entry name" value="PAP2/HPO"/>
</dbReference>
<feature type="transmembrane region" description="Helical" evidence="1">
    <location>
        <begin position="5"/>
        <end position="25"/>
    </location>
</feature>
<evidence type="ECO:0000313" key="4">
    <source>
        <dbReference type="Proteomes" id="UP000645676"/>
    </source>
</evidence>
<keyword evidence="1" id="KW-0472">Membrane</keyword>
<feature type="transmembrane region" description="Helical" evidence="1">
    <location>
        <begin position="166"/>
        <end position="199"/>
    </location>
</feature>
<dbReference type="OMA" id="WGGLMWY"/>
<feature type="transmembrane region" description="Helical" evidence="1">
    <location>
        <begin position="65"/>
        <end position="84"/>
    </location>
</feature>
<dbReference type="Gene3D" id="1.20.144.10">
    <property type="entry name" value="Phosphatidic acid phosphatase type 2/haloperoxidase"/>
    <property type="match status" value="1"/>
</dbReference>
<sequence length="239" mass="27769">MDKRILVRLAIYPIAYVLWGGLMWYSQIITPLDVTNLLLKLPLCNKEFYIFLQSLPNIVIEFFKIIYLYGFSSMIIGGIAYYLFIKRDFLKSDIILIDLALGWLFAGLIYTFVVVKSPFQVGVAKDLINMHYFWIFTKPTYEIPSLHTAYSFLLALHFKDEKPLNYIYFALAILIPISTLIMGMHWIVDVITGVLYGYIIYKFPKTIHIKISKALDFLAGHIKPCILCGKCKERETHEK</sequence>
<dbReference type="Proteomes" id="UP000645676">
    <property type="component" value="Unassembled WGS sequence"/>
</dbReference>
<keyword evidence="1" id="KW-0812">Transmembrane</keyword>
<proteinExistence type="predicted"/>
<evidence type="ECO:0000313" key="3">
    <source>
        <dbReference type="EMBL" id="HII59879.1"/>
    </source>
</evidence>
<organism evidence="3 4">
    <name type="scientific">Methanocaldococcus jannaschii</name>
    <dbReference type="NCBI Taxonomy" id="2190"/>
    <lineage>
        <taxon>Archaea</taxon>
        <taxon>Methanobacteriati</taxon>
        <taxon>Methanobacteriota</taxon>
        <taxon>Methanomada group</taxon>
        <taxon>Methanococci</taxon>
        <taxon>Methanococcales</taxon>
        <taxon>Methanocaldococcaceae</taxon>
        <taxon>Methanocaldococcus</taxon>
    </lineage>
</organism>
<dbReference type="SUPFAM" id="SSF48317">
    <property type="entry name" value="Acid phosphatase/Vanadium-dependent haloperoxidase"/>
    <property type="match status" value="1"/>
</dbReference>
<gene>
    <name evidence="3" type="ORF">HA335_04800</name>
</gene>
<dbReference type="Pfam" id="PF01569">
    <property type="entry name" value="PAP2"/>
    <property type="match status" value="1"/>
</dbReference>
<dbReference type="SMART" id="SM00014">
    <property type="entry name" value="acidPPc"/>
    <property type="match status" value="1"/>
</dbReference>
<evidence type="ECO:0000259" key="2">
    <source>
        <dbReference type="SMART" id="SM00014"/>
    </source>
</evidence>
<comment type="caution">
    <text evidence="3">The sequence shown here is derived from an EMBL/GenBank/DDBJ whole genome shotgun (WGS) entry which is preliminary data.</text>
</comment>
<feature type="transmembrane region" description="Helical" evidence="1">
    <location>
        <begin position="96"/>
        <end position="115"/>
    </location>
</feature>
<dbReference type="InterPro" id="IPR036938">
    <property type="entry name" value="PAP2/HPO_sf"/>
</dbReference>
<keyword evidence="1" id="KW-1133">Transmembrane helix</keyword>